<evidence type="ECO:0000256" key="2">
    <source>
        <dbReference type="ARBA" id="ARBA00022694"/>
    </source>
</evidence>
<feature type="active site" description="Nucleophile" evidence="4 5">
    <location>
        <position position="58"/>
    </location>
</feature>
<evidence type="ECO:0000256" key="3">
    <source>
        <dbReference type="ARBA" id="ARBA00023235"/>
    </source>
</evidence>
<feature type="domain" description="Pseudouridine synthase I TruA alpha/beta" evidence="8">
    <location>
        <begin position="151"/>
        <end position="251"/>
    </location>
</feature>
<comment type="caution">
    <text evidence="9">The sequence shown here is derived from an EMBL/GenBank/DDBJ whole genome shotgun (WGS) entry which is preliminary data.</text>
</comment>
<dbReference type="GO" id="GO:0003723">
    <property type="term" value="F:RNA binding"/>
    <property type="evidence" value="ECO:0007669"/>
    <property type="project" value="InterPro"/>
</dbReference>
<comment type="caution">
    <text evidence="4">Lacks conserved residue(s) required for the propagation of feature annotation.</text>
</comment>
<dbReference type="InterPro" id="IPR001406">
    <property type="entry name" value="PsdUridine_synth_TruA"/>
</dbReference>
<comment type="function">
    <text evidence="4">Formation of pseudouridine at positions 38, 39 and 40 in the anticodon stem and loop of transfer RNAs.</text>
</comment>
<dbReference type="HAMAP" id="MF_00171">
    <property type="entry name" value="TruA"/>
    <property type="match status" value="1"/>
</dbReference>
<dbReference type="InterPro" id="IPR020094">
    <property type="entry name" value="TruA/RsuA/RluB/E/F_N"/>
</dbReference>
<keyword evidence="3 4" id="KW-0413">Isomerase</keyword>
<comment type="subunit">
    <text evidence="4">Homodimer.</text>
</comment>
<gene>
    <name evidence="4 9" type="primary">truA</name>
    <name evidence="9" type="ORF">IAA16_06355</name>
</gene>
<dbReference type="GO" id="GO:0160147">
    <property type="term" value="F:tRNA pseudouridine(38-40) synthase activity"/>
    <property type="evidence" value="ECO:0007669"/>
    <property type="project" value="UniProtKB-EC"/>
</dbReference>
<feature type="domain" description="Pseudouridine synthase I TruA alpha/beta" evidence="8">
    <location>
        <begin position="7"/>
        <end position="110"/>
    </location>
</feature>
<dbReference type="PANTHER" id="PTHR11142:SF0">
    <property type="entry name" value="TRNA PSEUDOURIDINE SYNTHASE-LIKE 1"/>
    <property type="match status" value="1"/>
</dbReference>
<reference evidence="9" key="2">
    <citation type="submission" date="2021-04" db="EMBL/GenBank/DDBJ databases">
        <authorList>
            <person name="Gilroy R."/>
        </authorList>
    </citation>
    <scope>NUCLEOTIDE SEQUENCE</scope>
    <source>
        <strain evidence="9">Gambia15-2214</strain>
    </source>
</reference>
<dbReference type="InterPro" id="IPR020095">
    <property type="entry name" value="PsdUridine_synth_TruA_C"/>
</dbReference>
<dbReference type="AlphaFoldDB" id="A0A9E2NYX5"/>
<evidence type="ECO:0000256" key="4">
    <source>
        <dbReference type="HAMAP-Rule" id="MF_00171"/>
    </source>
</evidence>
<evidence type="ECO:0000313" key="9">
    <source>
        <dbReference type="EMBL" id="MBU3850171.1"/>
    </source>
</evidence>
<evidence type="ECO:0000259" key="8">
    <source>
        <dbReference type="Pfam" id="PF01416"/>
    </source>
</evidence>
<dbReference type="NCBIfam" id="TIGR00071">
    <property type="entry name" value="hisT_truA"/>
    <property type="match status" value="1"/>
</dbReference>
<dbReference type="PIRSF" id="PIRSF001430">
    <property type="entry name" value="tRNA_psdUrid_synth"/>
    <property type="match status" value="1"/>
</dbReference>
<protein>
    <recommendedName>
        <fullName evidence="4">tRNA pseudouridine synthase A</fullName>
        <ecNumber evidence="4">5.4.99.12</ecNumber>
    </recommendedName>
    <alternativeName>
        <fullName evidence="4">tRNA pseudouridine(38-40) synthase</fullName>
    </alternativeName>
    <alternativeName>
        <fullName evidence="4">tRNA pseudouridylate synthase I</fullName>
    </alternativeName>
    <alternativeName>
        <fullName evidence="4">tRNA-uridine isomerase I</fullName>
    </alternativeName>
</protein>
<evidence type="ECO:0000256" key="6">
    <source>
        <dbReference type="PIRSR" id="PIRSR001430-2"/>
    </source>
</evidence>
<dbReference type="Gene3D" id="3.30.70.660">
    <property type="entry name" value="Pseudouridine synthase I, catalytic domain, C-terminal subdomain"/>
    <property type="match status" value="1"/>
</dbReference>
<proteinExistence type="inferred from homology"/>
<name>A0A9E2NYX5_9SPIR</name>
<dbReference type="FunFam" id="3.30.70.580:FF:000001">
    <property type="entry name" value="tRNA pseudouridine synthase A"/>
    <property type="match status" value="1"/>
</dbReference>
<comment type="catalytic activity">
    <reaction evidence="4 7">
        <text>uridine(38/39/40) in tRNA = pseudouridine(38/39/40) in tRNA</text>
        <dbReference type="Rhea" id="RHEA:22376"/>
        <dbReference type="Rhea" id="RHEA-COMP:10085"/>
        <dbReference type="Rhea" id="RHEA-COMP:10087"/>
        <dbReference type="ChEBI" id="CHEBI:65314"/>
        <dbReference type="ChEBI" id="CHEBI:65315"/>
        <dbReference type="EC" id="5.4.99.12"/>
    </reaction>
</comment>
<evidence type="ECO:0000256" key="7">
    <source>
        <dbReference type="RuleBase" id="RU003792"/>
    </source>
</evidence>
<dbReference type="EMBL" id="JAHLFV010000152">
    <property type="protein sequence ID" value="MBU3850171.1"/>
    <property type="molecule type" value="Genomic_DNA"/>
</dbReference>
<dbReference type="GO" id="GO:0031119">
    <property type="term" value="P:tRNA pseudouridine synthesis"/>
    <property type="evidence" value="ECO:0007669"/>
    <property type="project" value="UniProtKB-UniRule"/>
</dbReference>
<evidence type="ECO:0000256" key="5">
    <source>
        <dbReference type="PIRSR" id="PIRSR001430-1"/>
    </source>
</evidence>
<organism evidence="9 10">
    <name type="scientific">Candidatus Treponema excrementipullorum</name>
    <dbReference type="NCBI Taxonomy" id="2838768"/>
    <lineage>
        <taxon>Bacteria</taxon>
        <taxon>Pseudomonadati</taxon>
        <taxon>Spirochaetota</taxon>
        <taxon>Spirochaetia</taxon>
        <taxon>Spirochaetales</taxon>
        <taxon>Treponemataceae</taxon>
        <taxon>Treponema</taxon>
    </lineage>
</organism>
<accession>A0A9E2NYX5</accession>
<feature type="binding site" evidence="4 6">
    <location>
        <position position="117"/>
    </location>
    <ligand>
        <name>substrate</name>
    </ligand>
</feature>
<dbReference type="InterPro" id="IPR020103">
    <property type="entry name" value="PsdUridine_synth_cat_dom_sf"/>
</dbReference>
<dbReference type="CDD" id="cd02570">
    <property type="entry name" value="PseudoU_synth_EcTruA"/>
    <property type="match status" value="1"/>
</dbReference>
<evidence type="ECO:0000256" key="1">
    <source>
        <dbReference type="ARBA" id="ARBA00009375"/>
    </source>
</evidence>
<dbReference type="SUPFAM" id="SSF55120">
    <property type="entry name" value="Pseudouridine synthase"/>
    <property type="match status" value="1"/>
</dbReference>
<evidence type="ECO:0000313" key="10">
    <source>
        <dbReference type="Proteomes" id="UP000823914"/>
    </source>
</evidence>
<dbReference type="InterPro" id="IPR020097">
    <property type="entry name" value="PsdUridine_synth_TruA_a/b_dom"/>
</dbReference>
<dbReference type="PANTHER" id="PTHR11142">
    <property type="entry name" value="PSEUDOURIDYLATE SYNTHASE"/>
    <property type="match status" value="1"/>
</dbReference>
<comment type="similarity">
    <text evidence="1 4 7">Belongs to the tRNA pseudouridine synthase TruA family.</text>
</comment>
<keyword evidence="2 4" id="KW-0819">tRNA processing</keyword>
<reference evidence="9" key="1">
    <citation type="journal article" date="2021" name="PeerJ">
        <title>Extensive microbial diversity within the chicken gut microbiome revealed by metagenomics and culture.</title>
        <authorList>
            <person name="Gilroy R."/>
            <person name="Ravi A."/>
            <person name="Getino M."/>
            <person name="Pursley I."/>
            <person name="Horton D.L."/>
            <person name="Alikhan N.F."/>
            <person name="Baker D."/>
            <person name="Gharbi K."/>
            <person name="Hall N."/>
            <person name="Watson M."/>
            <person name="Adriaenssens E.M."/>
            <person name="Foster-Nyarko E."/>
            <person name="Jarju S."/>
            <person name="Secka A."/>
            <person name="Antonio M."/>
            <person name="Oren A."/>
            <person name="Chaudhuri R.R."/>
            <person name="La Ragione R."/>
            <person name="Hildebrand F."/>
            <person name="Pallen M.J."/>
        </authorList>
    </citation>
    <scope>NUCLEOTIDE SEQUENCE</scope>
    <source>
        <strain evidence="9">Gambia15-2214</strain>
    </source>
</reference>
<dbReference type="Proteomes" id="UP000823914">
    <property type="component" value="Unassembled WGS sequence"/>
</dbReference>
<dbReference type="Gene3D" id="3.30.70.580">
    <property type="entry name" value="Pseudouridine synthase I, catalytic domain, N-terminal subdomain"/>
    <property type="match status" value="1"/>
</dbReference>
<sequence length="257" mass="29092">MNNILLIISYDGTDFSGWQRQDKSAHGKPVRTVQGEIEKALEKLLKQPISLTGSGRTDAGVHAYGQVANFYSPIDSIPTDNYVMALNSMLPQDIRIRSAQKVEESFHSRFSAVSRTYRYFLSPGIVPGAHEIKYLWPLRHRPDMTVLNKMASCLQGEMDCTTFAAAGDMSPSKYRYIESAVFYPQGEKLVFEIQANAFLWKMVRSVIGSLIYYEKQGKDKTFFQYIIDAKDRSLAGPTAPPQGLFLWNVNFTGTRRH</sequence>
<dbReference type="Pfam" id="PF01416">
    <property type="entry name" value="PseudoU_synth_1"/>
    <property type="match status" value="2"/>
</dbReference>
<dbReference type="EC" id="5.4.99.12" evidence="4"/>